<dbReference type="RefSeq" id="WP_011470461.1">
    <property type="nucleotide sequence ID" value="NC_007912.1"/>
</dbReference>
<keyword evidence="2" id="KW-0732">Signal</keyword>
<dbReference type="OrthoDB" id="8765724at2"/>
<protein>
    <submittedName>
        <fullName evidence="3">Uncharacterized protein</fullName>
    </submittedName>
</protein>
<dbReference type="EMBL" id="CP000282">
    <property type="protein sequence ID" value="ABD83246.1"/>
    <property type="molecule type" value="Genomic_DNA"/>
</dbReference>
<evidence type="ECO:0000256" key="2">
    <source>
        <dbReference type="SAM" id="SignalP"/>
    </source>
</evidence>
<accession>Q21DI3</accession>
<feature type="chain" id="PRO_5004199774" evidence="2">
    <location>
        <begin position="21"/>
        <end position="593"/>
    </location>
</feature>
<dbReference type="KEGG" id="sde:Sde_3991"/>
<organism evidence="3 4">
    <name type="scientific">Saccharophagus degradans (strain 2-40 / ATCC 43961 / DSM 17024)</name>
    <dbReference type="NCBI Taxonomy" id="203122"/>
    <lineage>
        <taxon>Bacteria</taxon>
        <taxon>Pseudomonadati</taxon>
        <taxon>Pseudomonadota</taxon>
        <taxon>Gammaproteobacteria</taxon>
        <taxon>Cellvibrionales</taxon>
        <taxon>Cellvibrionaceae</taxon>
        <taxon>Saccharophagus</taxon>
    </lineage>
</organism>
<dbReference type="AlphaFoldDB" id="Q21DI3"/>
<feature type="compositionally biased region" description="Gly residues" evidence="1">
    <location>
        <begin position="28"/>
        <end position="37"/>
    </location>
</feature>
<evidence type="ECO:0000256" key="1">
    <source>
        <dbReference type="SAM" id="MobiDB-lite"/>
    </source>
</evidence>
<dbReference type="HOGENOM" id="CLU_459955_0_0_6"/>
<feature type="compositionally biased region" description="Low complexity" evidence="1">
    <location>
        <begin position="38"/>
        <end position="53"/>
    </location>
</feature>
<feature type="region of interest" description="Disordered" evidence="1">
    <location>
        <begin position="28"/>
        <end position="53"/>
    </location>
</feature>
<reference evidence="3 4" key="1">
    <citation type="journal article" date="2008" name="PLoS Genet.">
        <title>Complete genome sequence of the complex carbohydrate-degrading marine bacterium, Saccharophagus degradans strain 2-40 T.</title>
        <authorList>
            <person name="Weiner R.M."/>
            <person name="Taylor L.E.II."/>
            <person name="Henrissat B."/>
            <person name="Hauser L."/>
            <person name="Land M."/>
            <person name="Coutinho P.M."/>
            <person name="Rancurel C."/>
            <person name="Saunders E.H."/>
            <person name="Longmire A.G."/>
            <person name="Zhang H."/>
            <person name="Bayer E.A."/>
            <person name="Gilbert H.J."/>
            <person name="Larimer F."/>
            <person name="Zhulin I.B."/>
            <person name="Ekborg N.A."/>
            <person name="Lamed R."/>
            <person name="Richardson P.M."/>
            <person name="Borovok I."/>
            <person name="Hutcheson S."/>
        </authorList>
    </citation>
    <scope>NUCLEOTIDE SEQUENCE [LARGE SCALE GENOMIC DNA]</scope>
    <source>
        <strain evidence="4">2-40 / ATCC 43961 / DSM 17024</strain>
    </source>
</reference>
<keyword evidence="4" id="KW-1185">Reference proteome</keyword>
<evidence type="ECO:0000313" key="4">
    <source>
        <dbReference type="Proteomes" id="UP000001947"/>
    </source>
</evidence>
<feature type="signal peptide" evidence="2">
    <location>
        <begin position="1"/>
        <end position="20"/>
    </location>
</feature>
<dbReference type="Proteomes" id="UP000001947">
    <property type="component" value="Chromosome"/>
</dbReference>
<evidence type="ECO:0000313" key="3">
    <source>
        <dbReference type="EMBL" id="ABD83246.1"/>
    </source>
</evidence>
<dbReference type="PROSITE" id="PS51257">
    <property type="entry name" value="PROKAR_LIPOPROTEIN"/>
    <property type="match status" value="1"/>
</dbReference>
<name>Q21DI3_SACD2</name>
<gene>
    <name evidence="3" type="ordered locus">Sde_3991</name>
</gene>
<sequence length="593" mass="64405">MYKQSVFRKIAIFVVACVLSGCGGGGGTATSSGGGSSTGSSSSSTSGGNSNSSLTVSLSPSSINHQASVAGEVQVLFVTGTASGDLGVSTLYVGADADVETFRSITFYQDTDSVSAQIETHETLWGGTYTGNISIYLCSDANCNNHLANSPLTLPYNIVIPKSGFRMEPINYSNTTVVDYDREFVAINAESGTAGVAVQYKTELSASLGELVFPDQMLADFQITNASEEGFTLTTPTLADGSYTFNYTLGFTNSENTIPFTVYYLVGREGGANNQFIFFEDPIEIDALYGSPNNNHSTRYLITGENRDILDYKEFTVEYIDGADWLGWPSGSDDYLHLDLSTENLPLGTYRARIHGSTFYTQVTGSVDVIVNVVDGFDIFNQFNEVRFDQYLYSNETRSAYVDNSRQAQGEWTASTTTPWITLLNTSGNFLTPEERENYWGDSSVEYTFNVEGIAALPNNSTGTGTITFSSEDARFPDKSIEINYVKEFPQITALSQTQVVAGQPFSLTAQGINLGIIAHEGVGLREGDNQYLYEAYFTVDEATLTQESVILTHPGIAQPGVYEIVINHTANRDSSYQQAYVPRVSITVVEAE</sequence>
<dbReference type="GeneID" id="98615582"/>
<proteinExistence type="predicted"/>